<gene>
    <name evidence="3" type="ORF">SGQ18_15885</name>
    <name evidence="4" type="ORF">SGQ44_15640</name>
</gene>
<dbReference type="PANTHER" id="PTHR44520">
    <property type="entry name" value="RESPONSE REGULATOR RCP1-RELATED"/>
    <property type="match status" value="1"/>
</dbReference>
<evidence type="ECO:0000313" key="5">
    <source>
        <dbReference type="Proteomes" id="UP001270053"/>
    </source>
</evidence>
<reference evidence="4 6" key="1">
    <citation type="submission" date="2023-11" db="EMBL/GenBank/DDBJ databases">
        <title>Unpublished Manusciprt.</title>
        <authorList>
            <person name="Saticioglu I.B."/>
            <person name="Ay H."/>
            <person name="Ajmi N."/>
            <person name="Altun S."/>
            <person name="Duman M."/>
        </authorList>
    </citation>
    <scope>NUCLEOTIDE SEQUENCE</scope>
    <source>
        <strain evidence="3 6">Fl-33</strain>
        <strain evidence="4">Fl-77</strain>
    </source>
</reference>
<keyword evidence="1" id="KW-0597">Phosphoprotein</keyword>
<dbReference type="PROSITE" id="PS50110">
    <property type="entry name" value="RESPONSE_REGULATORY"/>
    <property type="match status" value="1"/>
</dbReference>
<dbReference type="RefSeq" id="WP_229974142.1">
    <property type="nucleotide sequence ID" value="NZ_CP087133.1"/>
</dbReference>
<dbReference type="Gene3D" id="3.40.50.2300">
    <property type="match status" value="1"/>
</dbReference>
<dbReference type="InterPro" id="IPR001789">
    <property type="entry name" value="Sig_transdc_resp-reg_receiver"/>
</dbReference>
<dbReference type="EMBL" id="JAWXVG010000009">
    <property type="protein sequence ID" value="MDX6183644.1"/>
    <property type="molecule type" value="Genomic_DNA"/>
</dbReference>
<evidence type="ECO:0000313" key="3">
    <source>
        <dbReference type="EMBL" id="MDX6183644.1"/>
    </source>
</evidence>
<protein>
    <submittedName>
        <fullName evidence="4">Response regulator</fullName>
    </submittedName>
</protein>
<dbReference type="InterPro" id="IPR052893">
    <property type="entry name" value="TCS_response_regulator"/>
</dbReference>
<dbReference type="GO" id="GO:0000160">
    <property type="term" value="P:phosphorelay signal transduction system"/>
    <property type="evidence" value="ECO:0007669"/>
    <property type="project" value="InterPro"/>
</dbReference>
<sequence>MYNNVSKLPYFISRSLFMFIFEINTAVAMNNKPNMRILLTDDDEDDREFFAEAIVDLHLNYPVEFCKNGIELIDRLSDLNSDIPDIIFLDLNMPLLSGLETLQQIREDTKFKHIPVIAIYSTSSTEEGIKDTYSLGANAYIVKPIEFNDLKKILKKVIETNWEEKLKKEAMDSFIISL</sequence>
<comment type="caution">
    <text evidence="4">The sequence shown here is derived from an EMBL/GenBank/DDBJ whole genome shotgun (WGS) entry which is preliminary data.</text>
</comment>
<dbReference type="EMBL" id="JAWXVH010000010">
    <property type="protein sequence ID" value="MDX6187196.1"/>
    <property type="molecule type" value="Genomic_DNA"/>
</dbReference>
<name>A0AAJ2SF15_9FLAO</name>
<dbReference type="SMART" id="SM00448">
    <property type="entry name" value="REC"/>
    <property type="match status" value="1"/>
</dbReference>
<dbReference type="PANTHER" id="PTHR44520:SF2">
    <property type="entry name" value="RESPONSE REGULATOR RCP1"/>
    <property type="match status" value="1"/>
</dbReference>
<evidence type="ECO:0000259" key="2">
    <source>
        <dbReference type="PROSITE" id="PS50110"/>
    </source>
</evidence>
<dbReference type="SUPFAM" id="SSF52172">
    <property type="entry name" value="CheY-like"/>
    <property type="match status" value="1"/>
</dbReference>
<evidence type="ECO:0000313" key="6">
    <source>
        <dbReference type="Proteomes" id="UP001278738"/>
    </source>
</evidence>
<accession>A0AAJ2SF15</accession>
<dbReference type="Proteomes" id="UP001270053">
    <property type="component" value="Unassembled WGS sequence"/>
</dbReference>
<keyword evidence="6" id="KW-1185">Reference proteome</keyword>
<dbReference type="AlphaFoldDB" id="A0AAJ2SF15"/>
<feature type="modified residue" description="4-aspartylphosphate" evidence="1">
    <location>
        <position position="90"/>
    </location>
</feature>
<dbReference type="InterPro" id="IPR011006">
    <property type="entry name" value="CheY-like_superfamily"/>
</dbReference>
<dbReference type="Pfam" id="PF00072">
    <property type="entry name" value="Response_reg"/>
    <property type="match status" value="1"/>
</dbReference>
<evidence type="ECO:0000313" key="4">
    <source>
        <dbReference type="EMBL" id="MDX6187196.1"/>
    </source>
</evidence>
<proteinExistence type="predicted"/>
<feature type="domain" description="Response regulatory" evidence="2">
    <location>
        <begin position="36"/>
        <end position="158"/>
    </location>
</feature>
<evidence type="ECO:0000256" key="1">
    <source>
        <dbReference type="PROSITE-ProRule" id="PRU00169"/>
    </source>
</evidence>
<dbReference type="Proteomes" id="UP001278738">
    <property type="component" value="Unassembled WGS sequence"/>
</dbReference>
<organism evidence="4 5">
    <name type="scientific">Flavobacterium flavipigmentatum</name>
    <dbReference type="NCBI Taxonomy" id="2893884"/>
    <lineage>
        <taxon>Bacteria</taxon>
        <taxon>Pseudomonadati</taxon>
        <taxon>Bacteroidota</taxon>
        <taxon>Flavobacteriia</taxon>
        <taxon>Flavobacteriales</taxon>
        <taxon>Flavobacteriaceae</taxon>
        <taxon>Flavobacterium</taxon>
    </lineage>
</organism>